<reference evidence="2 3" key="1">
    <citation type="journal article" date="2011" name="Stand. Genomic Sci.">
        <title>Non-contiguous finished genome sequence and contextual data of the filamentous soil bacterium Ktedonobacter racemifer type strain (SOSP1-21).</title>
        <authorList>
            <person name="Chang Y.J."/>
            <person name="Land M."/>
            <person name="Hauser L."/>
            <person name="Chertkov O."/>
            <person name="Del Rio T.G."/>
            <person name="Nolan M."/>
            <person name="Copeland A."/>
            <person name="Tice H."/>
            <person name="Cheng J.F."/>
            <person name="Lucas S."/>
            <person name="Han C."/>
            <person name="Goodwin L."/>
            <person name="Pitluck S."/>
            <person name="Ivanova N."/>
            <person name="Ovchinikova G."/>
            <person name="Pati A."/>
            <person name="Chen A."/>
            <person name="Palaniappan K."/>
            <person name="Mavromatis K."/>
            <person name="Liolios K."/>
            <person name="Brettin T."/>
            <person name="Fiebig A."/>
            <person name="Rohde M."/>
            <person name="Abt B."/>
            <person name="Goker M."/>
            <person name="Detter J.C."/>
            <person name="Woyke T."/>
            <person name="Bristow J."/>
            <person name="Eisen J.A."/>
            <person name="Markowitz V."/>
            <person name="Hugenholtz P."/>
            <person name="Kyrpides N.C."/>
            <person name="Klenk H.P."/>
            <person name="Lapidus A."/>
        </authorList>
    </citation>
    <scope>NUCLEOTIDE SEQUENCE [LARGE SCALE GENOMIC DNA]</scope>
    <source>
        <strain evidence="3">DSM 44963</strain>
    </source>
</reference>
<dbReference type="InParanoid" id="D6TR12"/>
<feature type="transmembrane region" description="Helical" evidence="1">
    <location>
        <begin position="44"/>
        <end position="63"/>
    </location>
</feature>
<sequence length="261" mass="29075">MRTSEKAALHDPFSWQYTPVSTQRHMPLREAALLACYHLRLLNWWLFLLLSLSFLGFGGLVWLQLHAGGSQGLSNAIELSRFVMEPGAGLLAGMLASSLIVGDPLLEVVMATRAGLYQVVNWRSGLAFFVLLLCSAAYLAWSLENGISYARQQSPLFLLLVWLSPVLVMGTLGLFGSLATHNAALGMAIATIPLAGAFFLQAKLLPIQATHPFIIPYTYWGEQDARDWWTNRLALLGIALALAIWNWWLLRREERLLGNFH</sequence>
<keyword evidence="1" id="KW-1133">Transmembrane helix</keyword>
<accession>D6TR12</accession>
<name>D6TR12_KTERA</name>
<gene>
    <name evidence="2" type="ORF">Krac_7138</name>
</gene>
<feature type="transmembrane region" description="Helical" evidence="1">
    <location>
        <begin position="122"/>
        <end position="143"/>
    </location>
</feature>
<comment type="caution">
    <text evidence="2">The sequence shown here is derived from an EMBL/GenBank/DDBJ whole genome shotgun (WGS) entry which is preliminary data.</text>
</comment>
<keyword evidence="3" id="KW-1185">Reference proteome</keyword>
<evidence type="ECO:0000256" key="1">
    <source>
        <dbReference type="SAM" id="Phobius"/>
    </source>
</evidence>
<keyword evidence="1" id="KW-0812">Transmembrane</keyword>
<feature type="transmembrane region" description="Helical" evidence="1">
    <location>
        <begin position="181"/>
        <end position="200"/>
    </location>
</feature>
<protein>
    <submittedName>
        <fullName evidence="2">Uncharacterized protein</fullName>
    </submittedName>
</protein>
<dbReference type="AlphaFoldDB" id="D6TR12"/>
<feature type="transmembrane region" description="Helical" evidence="1">
    <location>
        <begin position="83"/>
        <end position="102"/>
    </location>
</feature>
<proteinExistence type="predicted"/>
<evidence type="ECO:0000313" key="3">
    <source>
        <dbReference type="Proteomes" id="UP000004508"/>
    </source>
</evidence>
<feature type="transmembrane region" description="Helical" evidence="1">
    <location>
        <begin position="155"/>
        <end position="175"/>
    </location>
</feature>
<feature type="transmembrane region" description="Helical" evidence="1">
    <location>
        <begin position="233"/>
        <end position="250"/>
    </location>
</feature>
<organism evidence="2 3">
    <name type="scientific">Ktedonobacter racemifer DSM 44963</name>
    <dbReference type="NCBI Taxonomy" id="485913"/>
    <lineage>
        <taxon>Bacteria</taxon>
        <taxon>Bacillati</taxon>
        <taxon>Chloroflexota</taxon>
        <taxon>Ktedonobacteria</taxon>
        <taxon>Ktedonobacterales</taxon>
        <taxon>Ktedonobacteraceae</taxon>
        <taxon>Ktedonobacter</taxon>
    </lineage>
</organism>
<dbReference type="RefSeq" id="WP_007909697.1">
    <property type="nucleotide sequence ID" value="NZ_ADVG01000002.1"/>
</dbReference>
<dbReference type="STRING" id="485913.Krac_7138"/>
<dbReference type="Proteomes" id="UP000004508">
    <property type="component" value="Unassembled WGS sequence"/>
</dbReference>
<keyword evidence="1" id="KW-0472">Membrane</keyword>
<dbReference type="OrthoDB" id="9881678at2"/>
<dbReference type="EMBL" id="ADVG01000002">
    <property type="protein sequence ID" value="EFH85883.1"/>
    <property type="molecule type" value="Genomic_DNA"/>
</dbReference>
<evidence type="ECO:0000313" key="2">
    <source>
        <dbReference type="EMBL" id="EFH85883.1"/>
    </source>
</evidence>